<evidence type="ECO:0000259" key="5">
    <source>
        <dbReference type="Pfam" id="PF01399"/>
    </source>
</evidence>
<evidence type="ECO:0000313" key="6">
    <source>
        <dbReference type="EnsemblMetazoa" id="CJA18076.1"/>
    </source>
</evidence>
<reference evidence="7" key="1">
    <citation type="submission" date="2010-08" db="EMBL/GenBank/DDBJ databases">
        <authorList>
            <consortium name="Caenorhabditis japonica Sequencing Consortium"/>
            <person name="Wilson R.K."/>
        </authorList>
    </citation>
    <scope>NUCLEOTIDE SEQUENCE [LARGE SCALE GENOMIC DNA]</scope>
    <source>
        <strain evidence="7">DF5081</strain>
    </source>
</reference>
<keyword evidence="7" id="KW-1185">Reference proteome</keyword>
<evidence type="ECO:0000256" key="2">
    <source>
        <dbReference type="ARBA" id="ARBA00004496"/>
    </source>
</evidence>
<keyword evidence="3" id="KW-0963">Cytoplasm</keyword>
<evidence type="ECO:0000256" key="4">
    <source>
        <dbReference type="ARBA" id="ARBA00023242"/>
    </source>
</evidence>
<protein>
    <submittedName>
        <fullName evidence="6">COP9 signalosome complex subunit 3</fullName>
    </submittedName>
</protein>
<accession>A0A8R1I2V0</accession>
<evidence type="ECO:0000313" key="7">
    <source>
        <dbReference type="Proteomes" id="UP000005237"/>
    </source>
</evidence>
<reference evidence="6" key="2">
    <citation type="submission" date="2022-06" db="UniProtKB">
        <authorList>
            <consortium name="EnsemblMetazoa"/>
        </authorList>
    </citation>
    <scope>IDENTIFICATION</scope>
    <source>
        <strain evidence="6">DF5081</strain>
    </source>
</reference>
<evidence type="ECO:0000256" key="1">
    <source>
        <dbReference type="ARBA" id="ARBA00004123"/>
    </source>
</evidence>
<dbReference type="InterPro" id="IPR050756">
    <property type="entry name" value="CSN3"/>
</dbReference>
<dbReference type="PANTHER" id="PTHR10758:SF1">
    <property type="entry name" value="COP9 SIGNALOSOME COMPLEX SUBUNIT 3"/>
    <property type="match status" value="1"/>
</dbReference>
<dbReference type="EnsemblMetazoa" id="CJA18076.1">
    <property type="protein sequence ID" value="CJA18076.1"/>
    <property type="gene ID" value="WBGene00137279"/>
</dbReference>
<dbReference type="PANTHER" id="PTHR10758">
    <property type="entry name" value="26S PROTEASOME NON-ATPASE REGULATORY SUBUNIT 3/COP9 SIGNALOSOME COMPLEX SUBUNIT 3"/>
    <property type="match status" value="1"/>
</dbReference>
<dbReference type="Pfam" id="PF01399">
    <property type="entry name" value="PCI"/>
    <property type="match status" value="1"/>
</dbReference>
<comment type="subcellular location">
    <subcellularLocation>
        <location evidence="2">Cytoplasm</location>
    </subcellularLocation>
    <subcellularLocation>
        <location evidence="1">Nucleus</location>
    </subcellularLocation>
</comment>
<proteinExistence type="predicted"/>
<dbReference type="Proteomes" id="UP000005237">
    <property type="component" value="Unassembled WGS sequence"/>
</dbReference>
<dbReference type="GO" id="GO:0008180">
    <property type="term" value="C:COP9 signalosome"/>
    <property type="evidence" value="ECO:0007669"/>
    <property type="project" value="TreeGrafter"/>
</dbReference>
<sequence length="168" mass="19310">MKGKFSDYKQLAEVHFVRSKNTHSRVEEIIQGSKDKLKKDGNFLLAKLVVLEMKKKSIMSLVKMFSSIRIQEISELAFLKNQQQTTEIIDELVKENRITVRVEGDMVFWSEVKSVPSKIEIERKIKLVDQLNRVLTNKNTSVANGSGRLRPTVLYNDDEGLSMNPIDQ</sequence>
<feature type="domain" description="PCI" evidence="5">
    <location>
        <begin position="34"/>
        <end position="102"/>
    </location>
</feature>
<evidence type="ECO:0000256" key="3">
    <source>
        <dbReference type="ARBA" id="ARBA00022490"/>
    </source>
</evidence>
<name>A0A8R1I2V0_CAEJA</name>
<dbReference type="AlphaFoldDB" id="A0A8R1I2V0"/>
<dbReference type="GO" id="GO:0005737">
    <property type="term" value="C:cytoplasm"/>
    <property type="evidence" value="ECO:0007669"/>
    <property type="project" value="UniProtKB-SubCell"/>
</dbReference>
<keyword evidence="4" id="KW-0539">Nucleus</keyword>
<dbReference type="GO" id="GO:0006511">
    <property type="term" value="P:ubiquitin-dependent protein catabolic process"/>
    <property type="evidence" value="ECO:0007669"/>
    <property type="project" value="TreeGrafter"/>
</dbReference>
<organism evidence="6 7">
    <name type="scientific">Caenorhabditis japonica</name>
    <dbReference type="NCBI Taxonomy" id="281687"/>
    <lineage>
        <taxon>Eukaryota</taxon>
        <taxon>Metazoa</taxon>
        <taxon>Ecdysozoa</taxon>
        <taxon>Nematoda</taxon>
        <taxon>Chromadorea</taxon>
        <taxon>Rhabditida</taxon>
        <taxon>Rhabditina</taxon>
        <taxon>Rhabditomorpha</taxon>
        <taxon>Rhabditoidea</taxon>
        <taxon>Rhabditidae</taxon>
        <taxon>Peloderinae</taxon>
        <taxon>Caenorhabditis</taxon>
    </lineage>
</organism>
<dbReference type="InterPro" id="IPR000717">
    <property type="entry name" value="PCI_dom"/>
</dbReference>